<feature type="transmembrane region" description="Helical" evidence="1">
    <location>
        <begin position="313"/>
        <end position="336"/>
    </location>
</feature>
<dbReference type="Proteomes" id="UP000095283">
    <property type="component" value="Unplaced"/>
</dbReference>
<keyword evidence="1" id="KW-1133">Transmembrane helix</keyword>
<organism evidence="2 3">
    <name type="scientific">Heterorhabditis bacteriophora</name>
    <name type="common">Entomopathogenic nematode worm</name>
    <dbReference type="NCBI Taxonomy" id="37862"/>
    <lineage>
        <taxon>Eukaryota</taxon>
        <taxon>Metazoa</taxon>
        <taxon>Ecdysozoa</taxon>
        <taxon>Nematoda</taxon>
        <taxon>Chromadorea</taxon>
        <taxon>Rhabditida</taxon>
        <taxon>Rhabditina</taxon>
        <taxon>Rhabditomorpha</taxon>
        <taxon>Strongyloidea</taxon>
        <taxon>Heterorhabditidae</taxon>
        <taxon>Heterorhabditis</taxon>
    </lineage>
</organism>
<dbReference type="WBParaSite" id="Hba_05564">
    <property type="protein sequence ID" value="Hba_05564"/>
    <property type="gene ID" value="Hba_05564"/>
</dbReference>
<name>A0A1I7WKJ4_HETBA</name>
<dbReference type="PANTHER" id="PTHR21705">
    <property type="entry name" value="RAI16 PROTEIN-RELATED"/>
    <property type="match status" value="1"/>
</dbReference>
<dbReference type="AlphaFoldDB" id="A0A1I7WKJ4"/>
<protein>
    <submittedName>
        <fullName evidence="3">Dilute domain-containing protein</fullName>
    </submittedName>
</protein>
<evidence type="ECO:0000256" key="1">
    <source>
        <dbReference type="SAM" id="Phobius"/>
    </source>
</evidence>
<evidence type="ECO:0000313" key="3">
    <source>
        <dbReference type="WBParaSite" id="Hba_05564"/>
    </source>
</evidence>
<proteinExistence type="predicted"/>
<feature type="transmembrane region" description="Helical" evidence="1">
    <location>
        <begin position="348"/>
        <end position="367"/>
    </location>
</feature>
<evidence type="ECO:0000313" key="2">
    <source>
        <dbReference type="Proteomes" id="UP000095283"/>
    </source>
</evidence>
<dbReference type="PANTHER" id="PTHR21705:SF11">
    <property type="entry name" value="FHIP FAMILY PROTEIN CG3558"/>
    <property type="match status" value="1"/>
</dbReference>
<sequence length="370" mass="41158">MPQQHSSLAGIRGEYSVKYTAFDGLSYSNLLILRDLLPMRHMTRNQLAKVRDRAQAVSAAQMLLNCVPECMLRFPEISSQSTLKVYIQEGAQLVDLRTDSCISWKWKYDGVSPSPLLFRGDSDEEMSGHAVSIIFKINIKISFIAFTRLSSCRSSMSSASFGLNRYGGSRNAHLTAESNMGIAELGGSPSRSLDGNESPVEEDAEFILPAINRYFVLKYKIISDSPRDETLSPISSLLRGRSFATSSRRMQGFRYHSHKAVESIEVARDDAATKNVVHAAIVLANLCQFLAGIALQQSVVIFILCNISNLSVIYIRLSSFTSANNLSILVSVVYICNRMIYQNRKRSSYCSFIELVLIDVSVIPIVFKCS</sequence>
<dbReference type="InterPro" id="IPR019384">
    <property type="entry name" value="FHIP"/>
</dbReference>
<keyword evidence="1" id="KW-0812">Transmembrane</keyword>
<accession>A0A1I7WKJ4</accession>
<keyword evidence="1" id="KW-0472">Membrane</keyword>
<reference evidence="3" key="1">
    <citation type="submission" date="2016-11" db="UniProtKB">
        <authorList>
            <consortium name="WormBaseParasite"/>
        </authorList>
    </citation>
    <scope>IDENTIFICATION</scope>
</reference>
<keyword evidence="2" id="KW-1185">Reference proteome</keyword>